<evidence type="ECO:0000256" key="6">
    <source>
        <dbReference type="ARBA" id="ARBA00023121"/>
    </source>
</evidence>
<dbReference type="GO" id="GO:0045040">
    <property type="term" value="P:protein insertion into mitochondrial outer membrane"/>
    <property type="evidence" value="ECO:0007669"/>
    <property type="project" value="UniProtKB-UniRule"/>
</dbReference>
<evidence type="ECO:0000256" key="8">
    <source>
        <dbReference type="ARBA" id="ARBA00023136"/>
    </source>
</evidence>
<dbReference type="Proteomes" id="UP001145021">
    <property type="component" value="Unassembled WGS sequence"/>
</dbReference>
<dbReference type="GO" id="GO:0005789">
    <property type="term" value="C:endoplasmic reticulum membrane"/>
    <property type="evidence" value="ECO:0007669"/>
    <property type="project" value="UniProtKB-SubCell"/>
</dbReference>
<evidence type="ECO:0000313" key="12">
    <source>
        <dbReference type="Proteomes" id="UP001145021"/>
    </source>
</evidence>
<comment type="similarity">
    <text evidence="9">Belongs to the MDM12 family.</text>
</comment>
<feature type="domain" description="SMP-LTD" evidence="10">
    <location>
        <begin position="1"/>
        <end position="282"/>
    </location>
</feature>
<dbReference type="HAMAP" id="MF_03104">
    <property type="entry name" value="Mdm12"/>
    <property type="match status" value="1"/>
</dbReference>
<sequence>MSFTIYWEKLDKRVAQSVQTQLNAFFHNLTERPGFLGEITVEHLDFGSVPPHLEIIDLTEPYPEFYLATEEDAANAVEDGVYSGVDDDLESALSRVSDRPVSQATVRSLLGYGNPMDALFVGSGAQTPVPRIWTTNMGAGRLQTPRVVVAGEPVVEPSADDLQLLARVEYSGDMSVVLRTELQLNYPASQFASLPVALHITRIEFSAVAVVAYLRDRINFCFLEPVPPRTSLLDSFSIRTEIGDAHHHVLKNVEKLELFITEQLRRAIDDEFVFPAYHSFEL</sequence>
<gene>
    <name evidence="11" type="primary">MDM12_2</name>
    <name evidence="9" type="synonym">MDM12</name>
    <name evidence="11" type="ORF">LPJ64_002679</name>
</gene>
<organism evidence="11 12">
    <name type="scientific">Coemansia asiatica</name>
    <dbReference type="NCBI Taxonomy" id="1052880"/>
    <lineage>
        <taxon>Eukaryota</taxon>
        <taxon>Fungi</taxon>
        <taxon>Fungi incertae sedis</taxon>
        <taxon>Zoopagomycota</taxon>
        <taxon>Kickxellomycotina</taxon>
        <taxon>Kickxellomycetes</taxon>
        <taxon>Kickxellales</taxon>
        <taxon>Kickxellaceae</taxon>
        <taxon>Coemansia</taxon>
    </lineage>
</organism>
<evidence type="ECO:0000256" key="1">
    <source>
        <dbReference type="ARBA" id="ARBA00004370"/>
    </source>
</evidence>
<dbReference type="EMBL" id="JANBOH010000089">
    <property type="protein sequence ID" value="KAJ1645786.1"/>
    <property type="molecule type" value="Genomic_DNA"/>
</dbReference>
<comment type="function">
    <text evidence="9">Component of the ERMES/MDM complex, which serves as a molecular tether to connect the endoplasmic reticulum (ER) and mitochondria. Components of this complex are involved in the control of mitochondrial shape and protein biogenesis, and function in nonvesicular lipid trafficking between the ER and mitochondria. MDM12 is required for the interaction of the ER-resident membrane protein MMM1 and the outer mitochondrial membrane-resident beta-barrel protein MDM10. The MDM12-MMM1 subcomplex functions in the major beta-barrel assembly pathway that is responsible for biogenesis of all mitochondrial outer membrane beta-barrel proteins, and acts in a late step after the SAM complex. The MDM10-MDM12-MMM1 subcomplex further acts in the TOM40-specific pathway after the action of the MDM12-MMM1 complex. Essential for establishing and maintaining the structure of mitochondria and maintenance of mtDNA nucleoids.</text>
</comment>
<dbReference type="CDD" id="cd21672">
    <property type="entry name" value="SMP_Mdm12"/>
    <property type="match status" value="1"/>
</dbReference>
<dbReference type="GO" id="GO:0015914">
    <property type="term" value="P:phospholipid transport"/>
    <property type="evidence" value="ECO:0007669"/>
    <property type="project" value="TreeGrafter"/>
</dbReference>
<keyword evidence="3 9" id="KW-1000">Mitochondrion outer membrane</keyword>
<evidence type="ECO:0000256" key="5">
    <source>
        <dbReference type="ARBA" id="ARBA00023055"/>
    </source>
</evidence>
<dbReference type="AlphaFoldDB" id="A0A9W7XJ78"/>
<keyword evidence="4 9" id="KW-0256">Endoplasmic reticulum</keyword>
<keyword evidence="7 9" id="KW-0496">Mitochondrion</keyword>
<keyword evidence="8 9" id="KW-0472">Membrane</keyword>
<keyword evidence="5" id="KW-0445">Lipid transport</keyword>
<dbReference type="InterPro" id="IPR031468">
    <property type="entry name" value="SMP_LBD"/>
</dbReference>
<evidence type="ECO:0000256" key="3">
    <source>
        <dbReference type="ARBA" id="ARBA00022787"/>
    </source>
</evidence>
<evidence type="ECO:0000256" key="2">
    <source>
        <dbReference type="ARBA" id="ARBA00022448"/>
    </source>
</evidence>
<evidence type="ECO:0000313" key="11">
    <source>
        <dbReference type="EMBL" id="KAJ1645786.1"/>
    </source>
</evidence>
<comment type="subunit">
    <text evidence="9">Component of the ER-mitochondria encounter structure (ERMES) or MDM complex, composed of MMM1, MDM10, MDM12 and MDM34. A MMM1 homodimer associates with one molecule of MDM12 on each side in a pairwise head-to-tail manner, and the SMP-LTD domains of MMM1 and MDM12 generate a continuous hydrophobic tunnel for phospholipid trafficking.</text>
</comment>
<comment type="subcellular location">
    <subcellularLocation>
        <location evidence="1">Membrane</location>
    </subcellularLocation>
    <subcellularLocation>
        <location evidence="9">Mitochondrion outer membrane</location>
        <topology evidence="9">Peripheral membrane protein</topology>
        <orientation evidence="9">Cytoplasmic side</orientation>
    </subcellularLocation>
    <subcellularLocation>
        <location evidence="9">Endoplasmic reticulum membrane</location>
        <topology evidence="9">Peripheral membrane protein</topology>
        <orientation evidence="9">Cytoplasmic side</orientation>
    </subcellularLocation>
    <text evidence="9">The ERMES/MDM complex localizes to a few discrete foci (around 10 per single cell), that represent mitochondria-endoplasmic reticulum junctions. These foci are often found next to mtDNA nucleoids.</text>
</comment>
<accession>A0A9W7XJ78</accession>
<dbReference type="GO" id="GO:1990456">
    <property type="term" value="P:mitochondrion-endoplasmic reticulum membrane tethering"/>
    <property type="evidence" value="ECO:0007669"/>
    <property type="project" value="TreeGrafter"/>
</dbReference>
<evidence type="ECO:0000256" key="7">
    <source>
        <dbReference type="ARBA" id="ARBA00023128"/>
    </source>
</evidence>
<dbReference type="Pfam" id="PF26544">
    <property type="entry name" value="Mdm12"/>
    <property type="match status" value="2"/>
</dbReference>
<keyword evidence="2" id="KW-0813">Transport</keyword>
<dbReference type="PANTHER" id="PTHR28204">
    <property type="entry name" value="MITOCHONDRIAL DISTRIBUTION AND MORPHOLOGY PROTEIN 12"/>
    <property type="match status" value="1"/>
</dbReference>
<dbReference type="PANTHER" id="PTHR28204:SF1">
    <property type="entry name" value="MITOCHONDRIAL DISTRIBUTION AND MORPHOLOGY PROTEIN 12"/>
    <property type="match status" value="1"/>
</dbReference>
<evidence type="ECO:0000256" key="4">
    <source>
        <dbReference type="ARBA" id="ARBA00022824"/>
    </source>
</evidence>
<dbReference type="InterPro" id="IPR027532">
    <property type="entry name" value="Mdm12"/>
</dbReference>
<dbReference type="GO" id="GO:0008289">
    <property type="term" value="F:lipid binding"/>
    <property type="evidence" value="ECO:0007669"/>
    <property type="project" value="UniProtKB-KW"/>
</dbReference>
<keyword evidence="12" id="KW-1185">Reference proteome</keyword>
<keyword evidence="6" id="KW-0446">Lipid-binding</keyword>
<reference evidence="11" key="1">
    <citation type="submission" date="2022-07" db="EMBL/GenBank/DDBJ databases">
        <title>Phylogenomic reconstructions and comparative analyses of Kickxellomycotina fungi.</title>
        <authorList>
            <person name="Reynolds N.K."/>
            <person name="Stajich J.E."/>
            <person name="Barry K."/>
            <person name="Grigoriev I.V."/>
            <person name="Crous P."/>
            <person name="Smith M.E."/>
        </authorList>
    </citation>
    <scope>NUCLEOTIDE SEQUENCE</scope>
    <source>
        <strain evidence="11">NBRC 105413</strain>
    </source>
</reference>
<proteinExistence type="inferred from homology"/>
<dbReference type="PROSITE" id="PS51847">
    <property type="entry name" value="SMP"/>
    <property type="match status" value="1"/>
</dbReference>
<protein>
    <recommendedName>
        <fullName evidence="9">Mitochondrial distribution and morphology protein 12</fullName>
    </recommendedName>
    <alternativeName>
        <fullName evidence="9">Mitochondrial inheritance component MDM12</fullName>
    </alternativeName>
</protein>
<dbReference type="GO" id="GO:0032865">
    <property type="term" value="C:ERMES complex"/>
    <property type="evidence" value="ECO:0007669"/>
    <property type="project" value="UniProtKB-UniRule"/>
</dbReference>
<evidence type="ECO:0000256" key="9">
    <source>
        <dbReference type="HAMAP-Rule" id="MF_03104"/>
    </source>
</evidence>
<comment type="caution">
    <text evidence="11">The sequence shown here is derived from an EMBL/GenBank/DDBJ whole genome shotgun (WGS) entry which is preliminary data.</text>
</comment>
<evidence type="ECO:0000259" key="10">
    <source>
        <dbReference type="PROSITE" id="PS51847"/>
    </source>
</evidence>
<name>A0A9W7XJ78_9FUNG</name>